<proteinExistence type="predicted"/>
<name>A0A8H4B908_MUCCL</name>
<gene>
    <name evidence="2" type="ORF">FB192DRAFT_1400323</name>
</gene>
<dbReference type="Proteomes" id="UP000469890">
    <property type="component" value="Unassembled WGS sequence"/>
</dbReference>
<organism evidence="2 3">
    <name type="scientific">Mucor circinelloides f. lusitanicus</name>
    <name type="common">Mucor racemosus var. lusitanicus</name>
    <dbReference type="NCBI Taxonomy" id="29924"/>
    <lineage>
        <taxon>Eukaryota</taxon>
        <taxon>Fungi</taxon>
        <taxon>Fungi incertae sedis</taxon>
        <taxon>Mucoromycota</taxon>
        <taxon>Mucoromycotina</taxon>
        <taxon>Mucoromycetes</taxon>
        <taxon>Mucorales</taxon>
        <taxon>Mucorineae</taxon>
        <taxon>Mucoraceae</taxon>
        <taxon>Mucor</taxon>
    </lineage>
</organism>
<accession>A0A8H4B908</accession>
<sequence>MKLAVLYLRYIIALLTSTQRNPQEPNWSSANNRANVNKINNPIKAVNEEAHTSLPNRYLKWQIINEVLLKSYEESYDLHGHADPCLAEPITLGTKPESCNCASRTTSWPINGFMMLRKYKEQKNTKCES</sequence>
<evidence type="ECO:0000313" key="3">
    <source>
        <dbReference type="Proteomes" id="UP000469890"/>
    </source>
</evidence>
<feature type="signal peptide" evidence="1">
    <location>
        <begin position="1"/>
        <end position="20"/>
    </location>
</feature>
<keyword evidence="1" id="KW-0732">Signal</keyword>
<reference evidence="2 3" key="1">
    <citation type="submission" date="2019-09" db="EMBL/GenBank/DDBJ databases">
        <authorList>
            <consortium name="DOE Joint Genome Institute"/>
            <person name="Mondo S.J."/>
            <person name="Navarro-Mendoza M.I."/>
            <person name="Perez-Arques C."/>
            <person name="Panchal S."/>
            <person name="Nicolas F.E."/>
            <person name="Ganguly P."/>
            <person name="Pangilinan J."/>
            <person name="Grigoriev I."/>
            <person name="Heitman J."/>
            <person name="Sanya K."/>
            <person name="Garre V."/>
        </authorList>
    </citation>
    <scope>NUCLEOTIDE SEQUENCE [LARGE SCALE GENOMIC DNA]</scope>
    <source>
        <strain evidence="2 3">MU402</strain>
    </source>
</reference>
<dbReference type="EMBL" id="JAAECE010000009">
    <property type="protein sequence ID" value="KAF1797529.1"/>
    <property type="molecule type" value="Genomic_DNA"/>
</dbReference>
<dbReference type="AlphaFoldDB" id="A0A8H4B908"/>
<evidence type="ECO:0000313" key="2">
    <source>
        <dbReference type="EMBL" id="KAF1797529.1"/>
    </source>
</evidence>
<protein>
    <submittedName>
        <fullName evidence="2">Uncharacterized protein</fullName>
    </submittedName>
</protein>
<evidence type="ECO:0000256" key="1">
    <source>
        <dbReference type="SAM" id="SignalP"/>
    </source>
</evidence>
<feature type="chain" id="PRO_5034331187" evidence="1">
    <location>
        <begin position="21"/>
        <end position="129"/>
    </location>
</feature>
<comment type="caution">
    <text evidence="2">The sequence shown here is derived from an EMBL/GenBank/DDBJ whole genome shotgun (WGS) entry which is preliminary data.</text>
</comment>